<keyword evidence="1" id="KW-1133">Transmembrane helix</keyword>
<dbReference type="KEGG" id="nti:DNFV4_04214"/>
<sequence>MTGRPPAYQNDVSSGIRSGPALLDHRDSWLGAEAGVRSQPGWSPRPEPKRISRRRWKLVLSGMFAAGVAIGCLVGMAIGWGRGAVDSRPRHQGKGS</sequence>
<keyword evidence="1" id="KW-0812">Transmembrane</keyword>
<name>A0AA86N332_9BACT</name>
<protein>
    <submittedName>
        <fullName evidence="2">Uncharacterized protein</fullName>
    </submittedName>
</protein>
<evidence type="ECO:0000313" key="2">
    <source>
        <dbReference type="EMBL" id="CAI4033772.1"/>
    </source>
</evidence>
<dbReference type="AlphaFoldDB" id="A0AA86N332"/>
<dbReference type="RefSeq" id="WP_289271207.1">
    <property type="nucleotide sequence ID" value="NZ_OX365700.1"/>
</dbReference>
<evidence type="ECO:0000256" key="1">
    <source>
        <dbReference type="SAM" id="Phobius"/>
    </source>
</evidence>
<dbReference type="Proteomes" id="UP001179121">
    <property type="component" value="Chromosome"/>
</dbReference>
<keyword evidence="3" id="KW-1185">Reference proteome</keyword>
<proteinExistence type="predicted"/>
<feature type="transmembrane region" description="Helical" evidence="1">
    <location>
        <begin position="58"/>
        <end position="80"/>
    </location>
</feature>
<evidence type="ECO:0000313" key="3">
    <source>
        <dbReference type="Proteomes" id="UP001179121"/>
    </source>
</evidence>
<accession>A0AA86N332</accession>
<reference evidence="2" key="1">
    <citation type="submission" date="2022-10" db="EMBL/GenBank/DDBJ databases">
        <authorList>
            <person name="Koch H."/>
        </authorList>
    </citation>
    <scope>NUCLEOTIDE SEQUENCE</scope>
    <source>
        <strain evidence="2">DNF</strain>
    </source>
</reference>
<dbReference type="EMBL" id="OX365700">
    <property type="protein sequence ID" value="CAI4033772.1"/>
    <property type="molecule type" value="Genomic_DNA"/>
</dbReference>
<gene>
    <name evidence="2" type="ORF">DNFV4_04214</name>
</gene>
<organism evidence="2 3">
    <name type="scientific">Nitrospira tepida</name>
    <dbReference type="NCBI Taxonomy" id="2973512"/>
    <lineage>
        <taxon>Bacteria</taxon>
        <taxon>Pseudomonadati</taxon>
        <taxon>Nitrospirota</taxon>
        <taxon>Nitrospiria</taxon>
        <taxon>Nitrospirales</taxon>
        <taxon>Nitrospiraceae</taxon>
        <taxon>Nitrospira</taxon>
    </lineage>
</organism>
<keyword evidence="1" id="KW-0472">Membrane</keyword>